<dbReference type="InterPro" id="IPR003825">
    <property type="entry name" value="Colicin-V_CvpA"/>
</dbReference>
<feature type="transmembrane region" description="Helical" evidence="5">
    <location>
        <begin position="103"/>
        <end position="123"/>
    </location>
</feature>
<proteinExistence type="predicted"/>
<comment type="subcellular location">
    <subcellularLocation>
        <location evidence="1">Membrane</location>
        <topology evidence="1">Multi-pass membrane protein</topology>
    </subcellularLocation>
</comment>
<dbReference type="PANTHER" id="PTHR36926:SF1">
    <property type="entry name" value="COLICIN V PRODUCTION PROTEIN"/>
    <property type="match status" value="1"/>
</dbReference>
<accession>A0A847S2I8</accession>
<dbReference type="Pfam" id="PF02674">
    <property type="entry name" value="Colicin_V"/>
    <property type="match status" value="1"/>
</dbReference>
<evidence type="ECO:0000256" key="2">
    <source>
        <dbReference type="ARBA" id="ARBA00022692"/>
    </source>
</evidence>
<organism evidence="6 7">
    <name type="scientific">Leeia aquatica</name>
    <dbReference type="NCBI Taxonomy" id="2725557"/>
    <lineage>
        <taxon>Bacteria</taxon>
        <taxon>Pseudomonadati</taxon>
        <taxon>Pseudomonadota</taxon>
        <taxon>Betaproteobacteria</taxon>
        <taxon>Neisseriales</taxon>
        <taxon>Leeiaceae</taxon>
        <taxon>Leeia</taxon>
    </lineage>
</organism>
<feature type="transmembrane region" description="Helical" evidence="5">
    <location>
        <begin position="64"/>
        <end position="83"/>
    </location>
</feature>
<gene>
    <name evidence="6" type="ORF">HF682_02165</name>
</gene>
<keyword evidence="3 5" id="KW-1133">Transmembrane helix</keyword>
<protein>
    <submittedName>
        <fullName evidence="6">CvpA family protein</fullName>
    </submittedName>
</protein>
<name>A0A847S2I8_9NEIS</name>
<keyword evidence="4 5" id="KW-0472">Membrane</keyword>
<dbReference type="PANTHER" id="PTHR36926">
    <property type="entry name" value="COLICIN V PRODUCTION PROTEIN"/>
    <property type="match status" value="1"/>
</dbReference>
<dbReference type="AlphaFoldDB" id="A0A847S2I8"/>
<dbReference type="EMBL" id="JABAIM010000001">
    <property type="protein sequence ID" value="NLR73964.1"/>
    <property type="molecule type" value="Genomic_DNA"/>
</dbReference>
<evidence type="ECO:0000313" key="7">
    <source>
        <dbReference type="Proteomes" id="UP000587991"/>
    </source>
</evidence>
<evidence type="ECO:0000313" key="6">
    <source>
        <dbReference type="EMBL" id="NLR73964.1"/>
    </source>
</evidence>
<evidence type="ECO:0000256" key="3">
    <source>
        <dbReference type="ARBA" id="ARBA00022989"/>
    </source>
</evidence>
<feature type="transmembrane region" description="Helical" evidence="5">
    <location>
        <begin position="7"/>
        <end position="25"/>
    </location>
</feature>
<keyword evidence="2 5" id="KW-0812">Transmembrane</keyword>
<keyword evidence="7" id="KW-1185">Reference proteome</keyword>
<reference evidence="6 7" key="1">
    <citation type="submission" date="2020-04" db="EMBL/GenBank/DDBJ databases">
        <title>Draft genome of Leeia sp. IMCC25680.</title>
        <authorList>
            <person name="Song J."/>
            <person name="Cho J.-C."/>
        </authorList>
    </citation>
    <scope>NUCLEOTIDE SEQUENCE [LARGE SCALE GENOMIC DNA]</scope>
    <source>
        <strain evidence="6 7">IMCC25680</strain>
    </source>
</reference>
<dbReference type="RefSeq" id="WP_168875612.1">
    <property type="nucleotide sequence ID" value="NZ_JABAIM010000001.1"/>
</dbReference>
<dbReference type="InterPro" id="IPR052719">
    <property type="entry name" value="CvpA-like"/>
</dbReference>
<feature type="transmembrane region" description="Helical" evidence="5">
    <location>
        <begin position="31"/>
        <end position="52"/>
    </location>
</feature>
<sequence>MTSFDYMLLAVVGASVVLAVMRGLVRELLALLTWLVAYALAQTFYMDLIPYLPADIPNLALKMLVAFAILMMAGWLLMSLLSITLHELIKGSGLQPLDRALGGVFGLLRGLLVALVMVMLGGLTRLPQSDFWRNAAFSAPMEALVLQSKPWLPEGLAKSIRFDPAPEGEGMSSP</sequence>
<dbReference type="Proteomes" id="UP000587991">
    <property type="component" value="Unassembled WGS sequence"/>
</dbReference>
<dbReference type="GO" id="GO:0016020">
    <property type="term" value="C:membrane"/>
    <property type="evidence" value="ECO:0007669"/>
    <property type="project" value="UniProtKB-SubCell"/>
</dbReference>
<dbReference type="GO" id="GO:0009403">
    <property type="term" value="P:toxin biosynthetic process"/>
    <property type="evidence" value="ECO:0007669"/>
    <property type="project" value="InterPro"/>
</dbReference>
<evidence type="ECO:0000256" key="5">
    <source>
        <dbReference type="SAM" id="Phobius"/>
    </source>
</evidence>
<evidence type="ECO:0000256" key="4">
    <source>
        <dbReference type="ARBA" id="ARBA00023136"/>
    </source>
</evidence>
<comment type="caution">
    <text evidence="6">The sequence shown here is derived from an EMBL/GenBank/DDBJ whole genome shotgun (WGS) entry which is preliminary data.</text>
</comment>
<evidence type="ECO:0000256" key="1">
    <source>
        <dbReference type="ARBA" id="ARBA00004141"/>
    </source>
</evidence>